<dbReference type="Proteomes" id="UP000030826">
    <property type="component" value="Unassembled WGS sequence"/>
</dbReference>
<dbReference type="PANTHER" id="PTHR47506">
    <property type="entry name" value="TRANSCRIPTIONAL REGULATORY PROTEIN"/>
    <property type="match status" value="1"/>
</dbReference>
<dbReference type="GO" id="GO:0003677">
    <property type="term" value="F:DNA binding"/>
    <property type="evidence" value="ECO:0007669"/>
    <property type="project" value="UniProtKB-UniRule"/>
</dbReference>
<evidence type="ECO:0000313" key="6">
    <source>
        <dbReference type="EMBL" id="KHJ54499.1"/>
    </source>
</evidence>
<evidence type="ECO:0000256" key="1">
    <source>
        <dbReference type="ARBA" id="ARBA00023015"/>
    </source>
</evidence>
<name>A0A0B1Q2A9_9HYPH</name>
<dbReference type="InterPro" id="IPR036271">
    <property type="entry name" value="Tet_transcr_reg_TetR-rel_C_sf"/>
</dbReference>
<evidence type="ECO:0000259" key="5">
    <source>
        <dbReference type="PROSITE" id="PS50977"/>
    </source>
</evidence>
<dbReference type="PANTHER" id="PTHR47506:SF1">
    <property type="entry name" value="HTH-TYPE TRANSCRIPTIONAL REGULATOR YJDC"/>
    <property type="match status" value="1"/>
</dbReference>
<comment type="caution">
    <text evidence="6">The sequence shown here is derived from an EMBL/GenBank/DDBJ whole genome shotgun (WGS) entry which is preliminary data.</text>
</comment>
<keyword evidence="2 4" id="KW-0238">DNA-binding</keyword>
<dbReference type="Pfam" id="PF00440">
    <property type="entry name" value="TetR_N"/>
    <property type="match status" value="1"/>
</dbReference>
<sequence>MSKDEEIVRGAEAVFDNNGFRAPGVDAVLAPSGASTRTLYKHFGSRDGLVLAVLDHRHNAFMARLAGGRAAPNPVAALFDTLEKWIDEHGARGCMLLRARAEYAQANADIARVVARQKAEFEAEVARLVASALGRPDAGLSRQIWMLFEGATATAAVVGVGCIKEAKQAADVLLQHARERGIV</sequence>
<protein>
    <submittedName>
        <fullName evidence="6">Transcriptional regulator, TetR family protein</fullName>
    </submittedName>
</protein>
<dbReference type="SUPFAM" id="SSF48498">
    <property type="entry name" value="Tetracyclin repressor-like, C-terminal domain"/>
    <property type="match status" value="1"/>
</dbReference>
<accession>A0A0B1Q2A9</accession>
<keyword evidence="1" id="KW-0805">Transcription regulation</keyword>
<reference evidence="6 7" key="1">
    <citation type="submission" date="2014-09" db="EMBL/GenBank/DDBJ databases">
        <title>Isolation and characterization of Aurantimonas altamirensis ON-56566 from clinical sample following a dog bite.</title>
        <authorList>
            <person name="Eshaghi A."/>
            <person name="Li A."/>
            <person name="Shahinas D."/>
            <person name="Bahn P."/>
            <person name="Kus J.V."/>
            <person name="Patel S.N."/>
        </authorList>
    </citation>
    <scope>NUCLEOTIDE SEQUENCE [LARGE SCALE GENOMIC DNA]</scope>
    <source>
        <strain evidence="6 7">ON-56566</strain>
    </source>
</reference>
<evidence type="ECO:0000256" key="4">
    <source>
        <dbReference type="PROSITE-ProRule" id="PRU00335"/>
    </source>
</evidence>
<feature type="domain" description="HTH tetR-type" evidence="5">
    <location>
        <begin position="1"/>
        <end position="61"/>
    </location>
</feature>
<evidence type="ECO:0000256" key="2">
    <source>
        <dbReference type="ARBA" id="ARBA00023125"/>
    </source>
</evidence>
<keyword evidence="3" id="KW-0804">Transcription</keyword>
<dbReference type="AlphaFoldDB" id="A0A0B1Q2A9"/>
<feature type="DNA-binding region" description="H-T-H motif" evidence="4">
    <location>
        <begin position="24"/>
        <end position="43"/>
    </location>
</feature>
<dbReference type="PROSITE" id="PS50977">
    <property type="entry name" value="HTH_TETR_2"/>
    <property type="match status" value="1"/>
</dbReference>
<dbReference type="Gene3D" id="1.10.357.10">
    <property type="entry name" value="Tetracycline Repressor, domain 2"/>
    <property type="match status" value="1"/>
</dbReference>
<dbReference type="SUPFAM" id="SSF46689">
    <property type="entry name" value="Homeodomain-like"/>
    <property type="match status" value="1"/>
</dbReference>
<dbReference type="EMBL" id="JRFJ01000003">
    <property type="protein sequence ID" value="KHJ54499.1"/>
    <property type="molecule type" value="Genomic_DNA"/>
</dbReference>
<dbReference type="RefSeq" id="WP_039194095.1">
    <property type="nucleotide sequence ID" value="NZ_JRFJ01000003.1"/>
</dbReference>
<dbReference type="InterPro" id="IPR001647">
    <property type="entry name" value="HTH_TetR"/>
</dbReference>
<proteinExistence type="predicted"/>
<dbReference type="STRING" id="370622.LA66_13770"/>
<dbReference type="OrthoDB" id="2356263at2"/>
<dbReference type="InterPro" id="IPR009057">
    <property type="entry name" value="Homeodomain-like_sf"/>
</dbReference>
<dbReference type="PRINTS" id="PR00455">
    <property type="entry name" value="HTHTETR"/>
</dbReference>
<evidence type="ECO:0000313" key="7">
    <source>
        <dbReference type="Proteomes" id="UP000030826"/>
    </source>
</evidence>
<gene>
    <name evidence="6" type="ORF">LA66_13770</name>
</gene>
<evidence type="ECO:0000256" key="3">
    <source>
        <dbReference type="ARBA" id="ARBA00023163"/>
    </source>
</evidence>
<organism evidence="6 7">
    <name type="scientific">Aureimonas altamirensis</name>
    <dbReference type="NCBI Taxonomy" id="370622"/>
    <lineage>
        <taxon>Bacteria</taxon>
        <taxon>Pseudomonadati</taxon>
        <taxon>Pseudomonadota</taxon>
        <taxon>Alphaproteobacteria</taxon>
        <taxon>Hyphomicrobiales</taxon>
        <taxon>Aurantimonadaceae</taxon>
        <taxon>Aureimonas</taxon>
    </lineage>
</organism>